<organism evidence="4 5">
    <name type="scientific">Digitaria exilis</name>
    <dbReference type="NCBI Taxonomy" id="1010633"/>
    <lineage>
        <taxon>Eukaryota</taxon>
        <taxon>Viridiplantae</taxon>
        <taxon>Streptophyta</taxon>
        <taxon>Embryophyta</taxon>
        <taxon>Tracheophyta</taxon>
        <taxon>Spermatophyta</taxon>
        <taxon>Magnoliopsida</taxon>
        <taxon>Liliopsida</taxon>
        <taxon>Poales</taxon>
        <taxon>Poaceae</taxon>
        <taxon>PACMAD clade</taxon>
        <taxon>Panicoideae</taxon>
        <taxon>Panicodae</taxon>
        <taxon>Paniceae</taxon>
        <taxon>Anthephorinae</taxon>
        <taxon>Digitaria</taxon>
    </lineage>
</organism>
<dbReference type="PANTHER" id="PTHR44067:SF6">
    <property type="entry name" value="S-ADENOSYL-L-METHIONINE-DEPENDENT METHYLTRANSFERASE SUPERFAMILY PROTEIN"/>
    <property type="match status" value="1"/>
</dbReference>
<evidence type="ECO:0000256" key="2">
    <source>
        <dbReference type="SAM" id="Phobius"/>
    </source>
</evidence>
<dbReference type="InterPro" id="IPR013216">
    <property type="entry name" value="Methyltransf_11"/>
</dbReference>
<evidence type="ECO:0000313" key="4">
    <source>
        <dbReference type="EMBL" id="KAF8714840.1"/>
    </source>
</evidence>
<dbReference type="InterPro" id="IPR053223">
    <property type="entry name" value="Prob_Methyltransferase"/>
</dbReference>
<evidence type="ECO:0000256" key="1">
    <source>
        <dbReference type="SAM" id="MobiDB-lite"/>
    </source>
</evidence>
<keyword evidence="2" id="KW-0472">Membrane</keyword>
<evidence type="ECO:0000259" key="3">
    <source>
        <dbReference type="Pfam" id="PF08241"/>
    </source>
</evidence>
<feature type="region of interest" description="Disordered" evidence="1">
    <location>
        <begin position="80"/>
        <end position="111"/>
    </location>
</feature>
<proteinExistence type="predicted"/>
<name>A0A835ETD4_9POAL</name>
<feature type="compositionally biased region" description="Basic residues" evidence="1">
    <location>
        <begin position="101"/>
        <end position="111"/>
    </location>
</feature>
<dbReference type="GO" id="GO:0008757">
    <property type="term" value="F:S-adenosylmethionine-dependent methyltransferase activity"/>
    <property type="evidence" value="ECO:0007669"/>
    <property type="project" value="InterPro"/>
</dbReference>
<dbReference type="OrthoDB" id="2013972at2759"/>
<keyword evidence="5" id="KW-1185">Reference proteome</keyword>
<comment type="caution">
    <text evidence="4">The sequence shown here is derived from an EMBL/GenBank/DDBJ whole genome shotgun (WGS) entry which is preliminary data.</text>
</comment>
<dbReference type="Pfam" id="PF08241">
    <property type="entry name" value="Methyltransf_11"/>
    <property type="match status" value="1"/>
</dbReference>
<keyword evidence="2" id="KW-1133">Transmembrane helix</keyword>
<dbReference type="Gene3D" id="3.40.50.150">
    <property type="entry name" value="Vaccinia Virus protein VP39"/>
    <property type="match status" value="1"/>
</dbReference>
<dbReference type="CDD" id="cd02440">
    <property type="entry name" value="AdoMet_MTases"/>
    <property type="match status" value="1"/>
</dbReference>
<gene>
    <name evidence="4" type="ORF">HU200_027374</name>
</gene>
<reference evidence="4" key="1">
    <citation type="submission" date="2020-07" db="EMBL/GenBank/DDBJ databases">
        <title>Genome sequence and genetic diversity analysis of an under-domesticated orphan crop, white fonio (Digitaria exilis).</title>
        <authorList>
            <person name="Bennetzen J.L."/>
            <person name="Chen S."/>
            <person name="Ma X."/>
            <person name="Wang X."/>
            <person name="Yssel A.E.J."/>
            <person name="Chaluvadi S.R."/>
            <person name="Johnson M."/>
            <person name="Gangashetty P."/>
            <person name="Hamidou F."/>
            <person name="Sanogo M.D."/>
            <person name="Zwaenepoel A."/>
            <person name="Wallace J."/>
            <person name="Van De Peer Y."/>
            <person name="Van Deynze A."/>
        </authorList>
    </citation>
    <scope>NUCLEOTIDE SEQUENCE</scope>
    <source>
        <tissue evidence="4">Leaves</tissue>
    </source>
</reference>
<sequence length="579" mass="64135">MGERNKPPFRETAAKAGPRSAGRLSWRTRRQLAGEPQTNARGREDHPRQQSSPPKRWIAYVYVRGGKKGNPQRLACEAKMSPGLFSSQSKRPRRRAESHQLSRRYHDRRHQHRPCHSSQHHQQHIDEAAVMGGAGVPNGHGHRPPTAPRPAPRHAKLKILLVVIATNLVSVYLFSGASLSVHLPASAPRAIHLWDSSALLRDLNATRGALAGARAELAALRSQCNASSLLLESVLSALGAAHGDAPVAGDFGGWPEEPRGELKLAVEPHRLPLGYHANLGTDELFPGLGFACRNFQDELSRYMSYAPGGECPDDDALALELTLKGCEPLPRRRCRARSPAGRYVEPSPLPGSLWAIPPDTTVRWTPYTCKNYTCLVRRARARGGGPYFCKDCFDLDGKERRRWMTDNGGVGFSIDSVLRSRKPGTVRIGLDIGGGTGTFAARMAERNVTVVTTTMDMDAPFSRFVASRGLLPMQLTVMQRLPFAEGVLDLVHSMNALGNWVPDAVLEAALFDIYRVLRPGGVFWLDHFFCLGPQLNATYVPIFDRVGFRRLRWKADRKLDLGAERNEWYVSALLERPMT</sequence>
<feature type="domain" description="Methyltransferase type 11" evidence="3">
    <location>
        <begin position="430"/>
        <end position="524"/>
    </location>
</feature>
<dbReference type="EMBL" id="JACEFO010001734">
    <property type="protein sequence ID" value="KAF8714840.1"/>
    <property type="molecule type" value="Genomic_DNA"/>
</dbReference>
<feature type="region of interest" description="Disordered" evidence="1">
    <location>
        <begin position="1"/>
        <end position="57"/>
    </location>
</feature>
<feature type="transmembrane region" description="Helical" evidence="2">
    <location>
        <begin position="159"/>
        <end position="179"/>
    </location>
</feature>
<dbReference type="Proteomes" id="UP000636709">
    <property type="component" value="Unassembled WGS sequence"/>
</dbReference>
<accession>A0A835ETD4</accession>
<evidence type="ECO:0000313" key="5">
    <source>
        <dbReference type="Proteomes" id="UP000636709"/>
    </source>
</evidence>
<feature type="compositionally biased region" description="Basic and acidic residues" evidence="1">
    <location>
        <begin position="1"/>
        <end position="13"/>
    </location>
</feature>
<dbReference type="PANTHER" id="PTHR44067">
    <property type="entry name" value="S-ADENOSYL-L-METHIONINE-DEPENDENT METHYLTRANSFERASE SUPERFAMILY PROTEIN-RELATED"/>
    <property type="match status" value="1"/>
</dbReference>
<dbReference type="SUPFAM" id="SSF53335">
    <property type="entry name" value="S-adenosyl-L-methionine-dependent methyltransferases"/>
    <property type="match status" value="1"/>
</dbReference>
<protein>
    <recommendedName>
        <fullName evidence="3">Methyltransferase type 11 domain-containing protein</fullName>
    </recommendedName>
</protein>
<dbReference type="AlphaFoldDB" id="A0A835ETD4"/>
<dbReference type="InterPro" id="IPR029063">
    <property type="entry name" value="SAM-dependent_MTases_sf"/>
</dbReference>
<keyword evidence="2" id="KW-0812">Transmembrane</keyword>